<dbReference type="Proteomes" id="UP000198850">
    <property type="component" value="Unassembled WGS sequence"/>
</dbReference>
<protein>
    <submittedName>
        <fullName evidence="10">3-hydroxyacyl-CoA dehydrogenase</fullName>
    </submittedName>
</protein>
<evidence type="ECO:0000256" key="5">
    <source>
        <dbReference type="ARBA" id="ARBA00023027"/>
    </source>
</evidence>
<dbReference type="Pfam" id="PF02737">
    <property type="entry name" value="3HCDH_N"/>
    <property type="match status" value="1"/>
</dbReference>
<gene>
    <name evidence="10" type="ORF">SAMN05443550_106113</name>
</gene>
<dbReference type="Pfam" id="PF00725">
    <property type="entry name" value="3HCDH"/>
    <property type="match status" value="2"/>
</dbReference>
<keyword evidence="4" id="KW-0560">Oxidoreductase</keyword>
<dbReference type="UniPathway" id="UPA00659"/>
<evidence type="ECO:0000256" key="3">
    <source>
        <dbReference type="ARBA" id="ARBA00022963"/>
    </source>
</evidence>
<dbReference type="GO" id="GO:0003857">
    <property type="term" value="F:(3S)-3-hydroxyacyl-CoA dehydrogenase (NAD+) activity"/>
    <property type="evidence" value="ECO:0007669"/>
    <property type="project" value="UniProtKB-EC"/>
</dbReference>
<dbReference type="PANTHER" id="PTHR48075:SF7">
    <property type="entry name" value="3-HYDROXYACYL-COA DEHYDROGENASE-RELATED"/>
    <property type="match status" value="1"/>
</dbReference>
<dbReference type="PANTHER" id="PTHR48075">
    <property type="entry name" value="3-HYDROXYACYL-COA DEHYDROGENASE FAMILY PROTEIN"/>
    <property type="match status" value="1"/>
</dbReference>
<organism evidence="10 11">
    <name type="scientific">Pedobacter hartonius</name>
    <dbReference type="NCBI Taxonomy" id="425514"/>
    <lineage>
        <taxon>Bacteria</taxon>
        <taxon>Pseudomonadati</taxon>
        <taxon>Bacteroidota</taxon>
        <taxon>Sphingobacteriia</taxon>
        <taxon>Sphingobacteriales</taxon>
        <taxon>Sphingobacteriaceae</taxon>
        <taxon>Pedobacter</taxon>
    </lineage>
</organism>
<dbReference type="InterPro" id="IPR029045">
    <property type="entry name" value="ClpP/crotonase-like_dom_sf"/>
</dbReference>
<dbReference type="SUPFAM" id="SSF51735">
    <property type="entry name" value="NAD(P)-binding Rossmann-fold domains"/>
    <property type="match status" value="1"/>
</dbReference>
<evidence type="ECO:0000256" key="7">
    <source>
        <dbReference type="ARBA" id="ARBA00049556"/>
    </source>
</evidence>
<dbReference type="STRING" id="425514.SAMN05443550_106113"/>
<dbReference type="CDD" id="cd06558">
    <property type="entry name" value="crotonase-like"/>
    <property type="match status" value="1"/>
</dbReference>
<dbReference type="Gene3D" id="3.40.50.720">
    <property type="entry name" value="NAD(P)-binding Rossmann-like Domain"/>
    <property type="match status" value="1"/>
</dbReference>
<keyword evidence="2" id="KW-0276">Fatty acid metabolism</keyword>
<evidence type="ECO:0000256" key="6">
    <source>
        <dbReference type="ARBA" id="ARBA00023098"/>
    </source>
</evidence>
<evidence type="ECO:0000256" key="4">
    <source>
        <dbReference type="ARBA" id="ARBA00023002"/>
    </source>
</evidence>
<dbReference type="EMBL" id="FNRA01000006">
    <property type="protein sequence ID" value="SEA87633.1"/>
    <property type="molecule type" value="Genomic_DNA"/>
</dbReference>
<evidence type="ECO:0000313" key="11">
    <source>
        <dbReference type="Proteomes" id="UP000198850"/>
    </source>
</evidence>
<dbReference type="Gene3D" id="1.10.1040.50">
    <property type="match status" value="1"/>
</dbReference>
<keyword evidence="3" id="KW-0442">Lipid degradation</keyword>
<name>A0A1H4ERE2_9SPHI</name>
<dbReference type="AlphaFoldDB" id="A0A1H4ERE2"/>
<proteinExistence type="predicted"/>
<dbReference type="Gene3D" id="3.90.226.10">
    <property type="entry name" value="2-enoyl-CoA Hydratase, Chain A, domain 1"/>
    <property type="match status" value="1"/>
</dbReference>
<feature type="domain" description="3-hydroxyacyl-CoA dehydrogenase NAD binding" evidence="9">
    <location>
        <begin position="7"/>
        <end position="205"/>
    </location>
</feature>
<dbReference type="InterPro" id="IPR006108">
    <property type="entry name" value="3HC_DH_C"/>
</dbReference>
<evidence type="ECO:0000259" key="8">
    <source>
        <dbReference type="Pfam" id="PF00725"/>
    </source>
</evidence>
<evidence type="ECO:0000259" key="9">
    <source>
        <dbReference type="Pfam" id="PF02737"/>
    </source>
</evidence>
<accession>A0A1H4ERE2</accession>
<feature type="domain" description="3-hydroxyacyl-CoA dehydrogenase C-terminal" evidence="8">
    <location>
        <begin position="208"/>
        <end position="307"/>
    </location>
</feature>
<feature type="domain" description="3-hydroxyacyl-CoA dehydrogenase C-terminal" evidence="8">
    <location>
        <begin position="390"/>
        <end position="438"/>
    </location>
</feature>
<comment type="pathway">
    <text evidence="1">Lipid metabolism; fatty acid beta-oxidation.</text>
</comment>
<dbReference type="InterPro" id="IPR008927">
    <property type="entry name" value="6-PGluconate_DH-like_C_sf"/>
</dbReference>
<dbReference type="RefSeq" id="WP_175470573.1">
    <property type="nucleotide sequence ID" value="NZ_FNRA01000006.1"/>
</dbReference>
<dbReference type="InterPro" id="IPR001753">
    <property type="entry name" value="Enoyl-CoA_hydra/iso"/>
</dbReference>
<dbReference type="InterPro" id="IPR036291">
    <property type="entry name" value="NAD(P)-bd_dom_sf"/>
</dbReference>
<dbReference type="GO" id="GO:0070403">
    <property type="term" value="F:NAD+ binding"/>
    <property type="evidence" value="ECO:0007669"/>
    <property type="project" value="InterPro"/>
</dbReference>
<keyword evidence="11" id="KW-1185">Reference proteome</keyword>
<dbReference type="SUPFAM" id="SSF52096">
    <property type="entry name" value="ClpP/crotonase"/>
    <property type="match status" value="1"/>
</dbReference>
<dbReference type="Pfam" id="PF00378">
    <property type="entry name" value="ECH_1"/>
    <property type="match status" value="1"/>
</dbReference>
<sequence>MNKKINKVAVLGSGIMGSRIACHFANIGVEVLLLDIAAKELLPEEQAKGLTLDHPLVKNRVVNHALQNAIKTNPSPVYTKKAIAKISTGNFDDDMQKIGTADWIIEVVVENLEIKKKVFEQVEQFRKAGTLVSSNTSGIPIHLMAEGRTEDFKANFCGTHFFNPPRYLRLLEVIPTPDTRPEIVDFLLFYGDKFLGKTTVLCKDTPAFIANRVGVYAIMALLHLVEKLDLTVEEVDKFTGPALGRPKSATFRTSDVVGLDTMIKVSKGLYDNCPDDKAHDLFKLPAYVVKMEENKWLGDKTQQGFYKKTKTADGKTEILALDLKTMEYRPQEKVKSATLELTKPIENVRDRMKVFAAGKDKAAEVFRSSFFGLFEYVSDRIPEISDELFRIDDAMRAGFGWELGPFEVWDAVGITDSLEGMKTYGHEAAPWVHEMLAAGNTSFYKVEDGIKKYYDIPSKSYQALPGAGSFIILDNIRAAKTVWKNSGASIIDLGDGILNVEFHSKMNTIGGDTLQAINRAIDLAEKEYRGLVIGNDGANFSAGANVGMIFMMAVEQDWDELNMAVRSFQNTSMRIRYSSIPVVVAPHHLALGGGCEFSLHADHVQLNAETYMGLVEFGVGLIPGGGGSKEFALRASDEYKEDQIVQNVLKDRFLTVAMAKVSTSAEEAFELGYLQKDKYSVSMNGSRLIADAKAKAIELADAGYTKPVPRKDIRVLGKQGLGIVYAGANTMYSGHYISEHDKKISEKLGYVMCGGDLSAPTEVTEQYLLDLEREVFLSLCGERKTLERIQSIVTKGKPLRN</sequence>
<dbReference type="InterPro" id="IPR006176">
    <property type="entry name" value="3-OHacyl-CoA_DH_NAD-bd"/>
</dbReference>
<keyword evidence="6" id="KW-0443">Lipid metabolism</keyword>
<keyword evidence="5" id="KW-0520">NAD</keyword>
<comment type="catalytic activity">
    <reaction evidence="7">
        <text>a (3S)-3-hydroxyacyl-CoA + NAD(+) = a 3-oxoacyl-CoA + NADH + H(+)</text>
        <dbReference type="Rhea" id="RHEA:22432"/>
        <dbReference type="ChEBI" id="CHEBI:15378"/>
        <dbReference type="ChEBI" id="CHEBI:57318"/>
        <dbReference type="ChEBI" id="CHEBI:57540"/>
        <dbReference type="ChEBI" id="CHEBI:57945"/>
        <dbReference type="ChEBI" id="CHEBI:90726"/>
        <dbReference type="EC" id="1.1.1.35"/>
    </reaction>
</comment>
<reference evidence="10 11" key="1">
    <citation type="submission" date="2016-10" db="EMBL/GenBank/DDBJ databases">
        <authorList>
            <person name="de Groot N.N."/>
        </authorList>
    </citation>
    <scope>NUCLEOTIDE SEQUENCE [LARGE SCALE GENOMIC DNA]</scope>
    <source>
        <strain evidence="10 11">DSM 19033</strain>
    </source>
</reference>
<evidence type="ECO:0000256" key="2">
    <source>
        <dbReference type="ARBA" id="ARBA00022832"/>
    </source>
</evidence>
<evidence type="ECO:0000256" key="1">
    <source>
        <dbReference type="ARBA" id="ARBA00005005"/>
    </source>
</evidence>
<dbReference type="GO" id="GO:0006635">
    <property type="term" value="P:fatty acid beta-oxidation"/>
    <property type="evidence" value="ECO:0007669"/>
    <property type="project" value="UniProtKB-UniPathway"/>
</dbReference>
<dbReference type="SUPFAM" id="SSF48179">
    <property type="entry name" value="6-phosphogluconate dehydrogenase C-terminal domain-like"/>
    <property type="match status" value="2"/>
</dbReference>
<evidence type="ECO:0000313" key="10">
    <source>
        <dbReference type="EMBL" id="SEA87633.1"/>
    </source>
</evidence>